<comment type="caution">
    <text evidence="2">The sequence shown here is derived from an EMBL/GenBank/DDBJ whole genome shotgun (WGS) entry which is preliminary data.</text>
</comment>
<dbReference type="Gene3D" id="1.10.260.40">
    <property type="entry name" value="lambda repressor-like DNA-binding domains"/>
    <property type="match status" value="1"/>
</dbReference>
<dbReference type="GO" id="GO:0003677">
    <property type="term" value="F:DNA binding"/>
    <property type="evidence" value="ECO:0007669"/>
    <property type="project" value="InterPro"/>
</dbReference>
<dbReference type="InterPro" id="IPR001387">
    <property type="entry name" value="Cro/C1-type_HTH"/>
</dbReference>
<dbReference type="OrthoDB" id="9796786at2"/>
<sequence>MSKIETKLAYYRAMTELETLLEKGISNHTAEEEAKLDELSDAIEAWENIAFPMPLKPDFPAILSYLMESRKLKQNQLATELGISSGFLSNILNRKTAPNVELLREVHLRYQIDGNMLLESI</sequence>
<evidence type="ECO:0000313" key="2">
    <source>
        <dbReference type="EMBL" id="TWF31717.1"/>
    </source>
</evidence>
<gene>
    <name evidence="2" type="ORF">FHW36_11811</name>
</gene>
<dbReference type="Pfam" id="PF01381">
    <property type="entry name" value="HTH_3"/>
    <property type="match status" value="1"/>
</dbReference>
<dbReference type="RefSeq" id="WP_145675248.1">
    <property type="nucleotide sequence ID" value="NZ_VIWO01000018.1"/>
</dbReference>
<dbReference type="CDD" id="cd00093">
    <property type="entry name" value="HTH_XRE"/>
    <property type="match status" value="1"/>
</dbReference>
<proteinExistence type="predicted"/>
<evidence type="ECO:0000313" key="3">
    <source>
        <dbReference type="Proteomes" id="UP000320811"/>
    </source>
</evidence>
<organism evidence="2 3">
    <name type="scientific">Chitinophaga polysaccharea</name>
    <dbReference type="NCBI Taxonomy" id="1293035"/>
    <lineage>
        <taxon>Bacteria</taxon>
        <taxon>Pseudomonadati</taxon>
        <taxon>Bacteroidota</taxon>
        <taxon>Chitinophagia</taxon>
        <taxon>Chitinophagales</taxon>
        <taxon>Chitinophagaceae</taxon>
        <taxon>Chitinophaga</taxon>
    </lineage>
</organism>
<dbReference type="InterPro" id="IPR010982">
    <property type="entry name" value="Lambda_DNA-bd_dom_sf"/>
</dbReference>
<dbReference type="PROSITE" id="PS50943">
    <property type="entry name" value="HTH_CROC1"/>
    <property type="match status" value="1"/>
</dbReference>
<evidence type="ECO:0000259" key="1">
    <source>
        <dbReference type="PROSITE" id="PS50943"/>
    </source>
</evidence>
<dbReference type="EMBL" id="VIWO01000018">
    <property type="protein sequence ID" value="TWF31717.1"/>
    <property type="molecule type" value="Genomic_DNA"/>
</dbReference>
<dbReference type="SUPFAM" id="SSF47413">
    <property type="entry name" value="lambda repressor-like DNA-binding domains"/>
    <property type="match status" value="1"/>
</dbReference>
<feature type="domain" description="HTH cro/C1-type" evidence="1">
    <location>
        <begin position="63"/>
        <end position="117"/>
    </location>
</feature>
<reference evidence="2 3" key="1">
    <citation type="submission" date="2019-06" db="EMBL/GenBank/DDBJ databases">
        <title>Sorghum-associated microbial communities from plants grown in Nebraska, USA.</title>
        <authorList>
            <person name="Schachtman D."/>
        </authorList>
    </citation>
    <scope>NUCLEOTIDE SEQUENCE [LARGE SCALE GENOMIC DNA]</scope>
    <source>
        <strain evidence="2 3">1209</strain>
    </source>
</reference>
<keyword evidence="3" id="KW-1185">Reference proteome</keyword>
<name>A0A561P0R8_9BACT</name>
<protein>
    <submittedName>
        <fullName evidence="2">Antitoxin component HigA of HigAB toxin-antitoxin module</fullName>
    </submittedName>
</protein>
<dbReference type="Proteomes" id="UP000320811">
    <property type="component" value="Unassembled WGS sequence"/>
</dbReference>
<dbReference type="SMART" id="SM00530">
    <property type="entry name" value="HTH_XRE"/>
    <property type="match status" value="1"/>
</dbReference>
<accession>A0A561P0R8</accession>
<dbReference type="AlphaFoldDB" id="A0A561P0R8"/>